<evidence type="ECO:0000313" key="3">
    <source>
        <dbReference type="Proteomes" id="UP000318297"/>
    </source>
</evidence>
<comment type="caution">
    <text evidence="2">The sequence shown here is derived from an EMBL/GenBank/DDBJ whole genome shotgun (WGS) entry which is preliminary data.</text>
</comment>
<dbReference type="Proteomes" id="UP000318297">
    <property type="component" value="Unassembled WGS sequence"/>
</dbReference>
<sequence>MATSLMRPQAAHYLFPFSEAARSVAEAAAILGESLSRTHYWVQTLHADHLLQIESVTARKGRAIKRYRTVATEFVVPASLLPDDLFARQMRAANEQMTQSLIAAAPEWVVGGCVRIHFDERSGHFDRVPGPRIRSARSVPRHQSISGMYLTEPDMRELQHDLEALRDKWRDRDRKDPSLPGCLVSISMAPTSS</sequence>
<dbReference type="AlphaFoldDB" id="A0A561E4A9"/>
<dbReference type="EMBL" id="VIVQ01000002">
    <property type="protein sequence ID" value="TWE10421.1"/>
    <property type="molecule type" value="Genomic_DNA"/>
</dbReference>
<accession>A0A561E4A9</accession>
<organism evidence="2 3">
    <name type="scientific">Rudaeicoccus suwonensis</name>
    <dbReference type="NCBI Taxonomy" id="657409"/>
    <lineage>
        <taxon>Bacteria</taxon>
        <taxon>Bacillati</taxon>
        <taxon>Actinomycetota</taxon>
        <taxon>Actinomycetes</taxon>
        <taxon>Micrococcales</taxon>
        <taxon>Dermacoccaceae</taxon>
        <taxon>Rudaeicoccus</taxon>
    </lineage>
</organism>
<protein>
    <submittedName>
        <fullName evidence="2">Uncharacterized protein</fullName>
    </submittedName>
</protein>
<reference evidence="2 3" key="1">
    <citation type="submission" date="2019-06" db="EMBL/GenBank/DDBJ databases">
        <title>Sequencing the genomes of 1000 actinobacteria strains.</title>
        <authorList>
            <person name="Klenk H.-P."/>
        </authorList>
    </citation>
    <scope>NUCLEOTIDE SEQUENCE [LARGE SCALE GENOMIC DNA]</scope>
    <source>
        <strain evidence="2 3">DSM 19560</strain>
    </source>
</reference>
<evidence type="ECO:0000256" key="1">
    <source>
        <dbReference type="SAM" id="MobiDB-lite"/>
    </source>
</evidence>
<feature type="region of interest" description="Disordered" evidence="1">
    <location>
        <begin position="173"/>
        <end position="193"/>
    </location>
</feature>
<evidence type="ECO:0000313" key="2">
    <source>
        <dbReference type="EMBL" id="TWE10421.1"/>
    </source>
</evidence>
<name>A0A561E4A9_9MICO</name>
<proteinExistence type="predicted"/>
<gene>
    <name evidence="2" type="ORF">BKA23_2782</name>
</gene>
<keyword evidence="3" id="KW-1185">Reference proteome</keyword>